<gene>
    <name evidence="1" type="ORF">AVEN_155704_1</name>
</gene>
<evidence type="ECO:0000313" key="1">
    <source>
        <dbReference type="EMBL" id="GBM69998.1"/>
    </source>
</evidence>
<sequence>MSSTSILSQHSVSIWATSILWYTSEYTIDETMFRRLNIASEAIEIPQRRRIRGLTPIDPNGNFLNIALHKDSTPSVTNKGINQNTSA</sequence>
<organism evidence="1 2">
    <name type="scientific">Araneus ventricosus</name>
    <name type="common">Orbweaver spider</name>
    <name type="synonym">Epeira ventricosa</name>
    <dbReference type="NCBI Taxonomy" id="182803"/>
    <lineage>
        <taxon>Eukaryota</taxon>
        <taxon>Metazoa</taxon>
        <taxon>Ecdysozoa</taxon>
        <taxon>Arthropoda</taxon>
        <taxon>Chelicerata</taxon>
        <taxon>Arachnida</taxon>
        <taxon>Araneae</taxon>
        <taxon>Araneomorphae</taxon>
        <taxon>Entelegynae</taxon>
        <taxon>Araneoidea</taxon>
        <taxon>Araneidae</taxon>
        <taxon>Araneus</taxon>
    </lineage>
</organism>
<dbReference type="EMBL" id="BGPR01002224">
    <property type="protein sequence ID" value="GBM69998.1"/>
    <property type="molecule type" value="Genomic_DNA"/>
</dbReference>
<keyword evidence="2" id="KW-1185">Reference proteome</keyword>
<reference evidence="1 2" key="1">
    <citation type="journal article" date="2019" name="Sci. Rep.">
        <title>Orb-weaving spider Araneus ventricosus genome elucidates the spidroin gene catalogue.</title>
        <authorList>
            <person name="Kono N."/>
            <person name="Nakamura H."/>
            <person name="Ohtoshi R."/>
            <person name="Moran D.A.P."/>
            <person name="Shinohara A."/>
            <person name="Yoshida Y."/>
            <person name="Fujiwara M."/>
            <person name="Mori M."/>
            <person name="Tomita M."/>
            <person name="Arakawa K."/>
        </authorList>
    </citation>
    <scope>NUCLEOTIDE SEQUENCE [LARGE SCALE GENOMIC DNA]</scope>
</reference>
<accession>A0A4Y2HXF3</accession>
<proteinExistence type="predicted"/>
<name>A0A4Y2HXF3_ARAVE</name>
<dbReference type="Proteomes" id="UP000499080">
    <property type="component" value="Unassembled WGS sequence"/>
</dbReference>
<comment type="caution">
    <text evidence="1">The sequence shown here is derived from an EMBL/GenBank/DDBJ whole genome shotgun (WGS) entry which is preliminary data.</text>
</comment>
<protein>
    <submittedName>
        <fullName evidence="1">Uncharacterized protein</fullName>
    </submittedName>
</protein>
<evidence type="ECO:0000313" key="2">
    <source>
        <dbReference type="Proteomes" id="UP000499080"/>
    </source>
</evidence>
<dbReference type="AlphaFoldDB" id="A0A4Y2HXF3"/>